<keyword evidence="2" id="KW-1185">Reference proteome</keyword>
<dbReference type="Proteomes" id="UP001060215">
    <property type="component" value="Chromosome 12"/>
</dbReference>
<comment type="caution">
    <text evidence="1">The sequence shown here is derived from an EMBL/GenBank/DDBJ whole genome shotgun (WGS) entry which is preliminary data.</text>
</comment>
<proteinExistence type="predicted"/>
<reference evidence="1 2" key="1">
    <citation type="journal article" date="2022" name="Plant J.">
        <title>Chromosome-level genome of Camellia lanceoleosa provides a valuable resource for understanding genome evolution and self-incompatibility.</title>
        <authorList>
            <person name="Gong W."/>
            <person name="Xiao S."/>
            <person name="Wang L."/>
            <person name="Liao Z."/>
            <person name="Chang Y."/>
            <person name="Mo W."/>
            <person name="Hu G."/>
            <person name="Li W."/>
            <person name="Zhao G."/>
            <person name="Zhu H."/>
            <person name="Hu X."/>
            <person name="Ji K."/>
            <person name="Xiang X."/>
            <person name="Song Q."/>
            <person name="Yuan D."/>
            <person name="Jin S."/>
            <person name="Zhang L."/>
        </authorList>
    </citation>
    <scope>NUCLEOTIDE SEQUENCE [LARGE SCALE GENOMIC DNA]</scope>
    <source>
        <strain evidence="1">SQ_2022a</strain>
    </source>
</reference>
<evidence type="ECO:0000313" key="2">
    <source>
        <dbReference type="Proteomes" id="UP001060215"/>
    </source>
</evidence>
<protein>
    <submittedName>
        <fullName evidence="1">Replication factor C subunit 5</fullName>
    </submittedName>
</protein>
<evidence type="ECO:0000313" key="1">
    <source>
        <dbReference type="EMBL" id="KAI7995107.1"/>
    </source>
</evidence>
<accession>A0ACC0G423</accession>
<gene>
    <name evidence="1" type="ORF">LOK49_LG11G00620</name>
</gene>
<dbReference type="EMBL" id="CM045769">
    <property type="protein sequence ID" value="KAI7995107.1"/>
    <property type="molecule type" value="Genomic_DNA"/>
</dbReference>
<name>A0ACC0G423_9ERIC</name>
<sequence length="169" mass="19426">MILDKGQLLETEQMFRDVDEQWPVIIPEEEIRQAAPVMVLYDVDKVSKNIQHLIKWIMDCYTDSCKLILCCEDDVDIVEHVKNCCKVIAVDAPVTHEIMEVLIQIARNEDFDLPMSFATRIATKSKQNLRKAIMALEACKAHKTSLLSQSITEGLPWRDLLSCFVSLFR</sequence>
<organism evidence="1 2">
    <name type="scientific">Camellia lanceoleosa</name>
    <dbReference type="NCBI Taxonomy" id="1840588"/>
    <lineage>
        <taxon>Eukaryota</taxon>
        <taxon>Viridiplantae</taxon>
        <taxon>Streptophyta</taxon>
        <taxon>Embryophyta</taxon>
        <taxon>Tracheophyta</taxon>
        <taxon>Spermatophyta</taxon>
        <taxon>Magnoliopsida</taxon>
        <taxon>eudicotyledons</taxon>
        <taxon>Gunneridae</taxon>
        <taxon>Pentapetalae</taxon>
        <taxon>asterids</taxon>
        <taxon>Ericales</taxon>
        <taxon>Theaceae</taxon>
        <taxon>Camellia</taxon>
    </lineage>
</organism>